<evidence type="ECO:0000313" key="2">
    <source>
        <dbReference type="EMBL" id="BBL69691.1"/>
    </source>
</evidence>
<dbReference type="EMBL" id="AP019782">
    <property type="protein sequence ID" value="BBL69691.1"/>
    <property type="molecule type" value="Genomic_DNA"/>
</dbReference>
<sequence length="470" mass="49139">MGWREEMLPGSLDDVPFFVDAGGGKYGQRQAVHEFPLRDEPFVEELGRKTRRFTITAFVIGEDYMAARDRLIAAAEAPGPHRLVHPWLGRHSVSVEDLDVSHSTREGGMATLQFSFLEGGTAAQPAGTPDLSEWTILKTGEAHYEIQTAFEKAISAGDLAGAFTGQLSSLVGTLDGAITGVVAALPAPLGFALHAALNMGEAALLGRSPLSAAMSAVVGGSFIGGLVHAASGTTGLLARALEIGASGLLRPDATDRLRVSGNLYGGSPVAVAAHATSVATPPTVSTFSSTPLPFYTPPPATPLRAIQALEPAPVWPATSDRTPEKVAAATNQATVANALAQIVVVEQCRLSAALEYATQNDAAAVRDYLCRRLSSLGAVADDGVYHRFQELRAAVHADLSERGSNKQRVATIVPATTLPALVLAYRHHGDATRESDILSRNPRVSHPGFVPGGESLEVLAPPVAARAAHA</sequence>
<dbReference type="Proteomes" id="UP000824988">
    <property type="component" value="Chromosome"/>
</dbReference>
<protein>
    <submittedName>
        <fullName evidence="2">Tail protein</fullName>
    </submittedName>
</protein>
<dbReference type="AlphaFoldDB" id="A0A8D5AJ53"/>
<organism evidence="2 3">
    <name type="scientific">Methylogaea oryzae</name>
    <dbReference type="NCBI Taxonomy" id="1295382"/>
    <lineage>
        <taxon>Bacteria</taxon>
        <taxon>Pseudomonadati</taxon>
        <taxon>Pseudomonadota</taxon>
        <taxon>Gammaproteobacteria</taxon>
        <taxon>Methylococcales</taxon>
        <taxon>Methylococcaceae</taxon>
        <taxon>Methylogaea</taxon>
    </lineage>
</organism>
<accession>A0A8D5AJ53</accession>
<feature type="domain" description="DNA circulation N-terminal" evidence="1">
    <location>
        <begin position="8"/>
        <end position="92"/>
    </location>
</feature>
<name>A0A8D5AJ53_9GAMM</name>
<proteinExistence type="predicted"/>
<dbReference type="RefSeq" id="WP_221048005.1">
    <property type="nucleotide sequence ID" value="NZ_AP019782.1"/>
</dbReference>
<dbReference type="KEGG" id="moz:MoryE10_02970"/>
<keyword evidence="3" id="KW-1185">Reference proteome</keyword>
<dbReference type="Pfam" id="PF07157">
    <property type="entry name" value="DNA_circ_N"/>
    <property type="match status" value="1"/>
</dbReference>
<reference evidence="2" key="1">
    <citation type="submission" date="2019-06" db="EMBL/GenBank/DDBJ databases">
        <title>Complete genome sequence of Methylogaea oryzae strain JCM16910.</title>
        <authorList>
            <person name="Asakawa S."/>
        </authorList>
    </citation>
    <scope>NUCLEOTIDE SEQUENCE</scope>
    <source>
        <strain evidence="2">E10</strain>
    </source>
</reference>
<dbReference type="InterPro" id="IPR009826">
    <property type="entry name" value="DNA_circ_N"/>
</dbReference>
<gene>
    <name evidence="2" type="ORF">MoryE10_02970</name>
</gene>
<evidence type="ECO:0000259" key="1">
    <source>
        <dbReference type="Pfam" id="PF07157"/>
    </source>
</evidence>
<evidence type="ECO:0000313" key="3">
    <source>
        <dbReference type="Proteomes" id="UP000824988"/>
    </source>
</evidence>